<comment type="caution">
    <text evidence="2">The sequence shown here is derived from an EMBL/GenBank/DDBJ whole genome shotgun (WGS) entry which is preliminary data.</text>
</comment>
<feature type="domain" description="DUF7041" evidence="1">
    <location>
        <begin position="37"/>
        <end position="80"/>
    </location>
</feature>
<reference evidence="2 3" key="1">
    <citation type="journal article" date="2023" name="Sci. Data">
        <title>Genome assembly of the Korean intertidal mud-creeper Batillaria attramentaria.</title>
        <authorList>
            <person name="Patra A.K."/>
            <person name="Ho P.T."/>
            <person name="Jun S."/>
            <person name="Lee S.J."/>
            <person name="Kim Y."/>
            <person name="Won Y.J."/>
        </authorList>
    </citation>
    <scope>NUCLEOTIDE SEQUENCE [LARGE SCALE GENOMIC DNA]</scope>
    <source>
        <strain evidence="2">Wonlab-2016</strain>
    </source>
</reference>
<dbReference type="PANTHER" id="PTHR33327:SF3">
    <property type="entry name" value="RNA-DIRECTED DNA POLYMERASE"/>
    <property type="match status" value="1"/>
</dbReference>
<sequence length="88" mass="9948">MTEESETLPQTLLNNLASQLQTLNAQTSQINSVSIQLPEFWTKSPEVWFARVEAQFGIKGITQDQTKYDYVVSSLDINTTTRAVTRQP</sequence>
<protein>
    <recommendedName>
        <fullName evidence="1">DUF7041 domain-containing protein</fullName>
    </recommendedName>
</protein>
<dbReference type="Proteomes" id="UP001519460">
    <property type="component" value="Unassembled WGS sequence"/>
</dbReference>
<gene>
    <name evidence="2" type="ORF">BaRGS_00014491</name>
</gene>
<name>A0ABD0L456_9CAEN</name>
<dbReference type="InterPro" id="IPR055469">
    <property type="entry name" value="DUF7041"/>
</dbReference>
<evidence type="ECO:0000313" key="2">
    <source>
        <dbReference type="EMBL" id="KAK7494209.1"/>
    </source>
</evidence>
<dbReference type="PANTHER" id="PTHR33327">
    <property type="entry name" value="ENDONUCLEASE"/>
    <property type="match status" value="1"/>
</dbReference>
<dbReference type="AlphaFoldDB" id="A0ABD0L456"/>
<accession>A0ABD0L456</accession>
<evidence type="ECO:0000313" key="3">
    <source>
        <dbReference type="Proteomes" id="UP001519460"/>
    </source>
</evidence>
<keyword evidence="3" id="KW-1185">Reference proteome</keyword>
<evidence type="ECO:0000259" key="1">
    <source>
        <dbReference type="Pfam" id="PF23055"/>
    </source>
</evidence>
<proteinExistence type="predicted"/>
<dbReference type="Pfam" id="PF23055">
    <property type="entry name" value="DUF7041"/>
    <property type="match status" value="1"/>
</dbReference>
<organism evidence="2 3">
    <name type="scientific">Batillaria attramentaria</name>
    <dbReference type="NCBI Taxonomy" id="370345"/>
    <lineage>
        <taxon>Eukaryota</taxon>
        <taxon>Metazoa</taxon>
        <taxon>Spiralia</taxon>
        <taxon>Lophotrochozoa</taxon>
        <taxon>Mollusca</taxon>
        <taxon>Gastropoda</taxon>
        <taxon>Caenogastropoda</taxon>
        <taxon>Sorbeoconcha</taxon>
        <taxon>Cerithioidea</taxon>
        <taxon>Batillariidae</taxon>
        <taxon>Batillaria</taxon>
    </lineage>
</organism>
<dbReference type="EMBL" id="JACVVK020000085">
    <property type="protein sequence ID" value="KAK7494209.1"/>
    <property type="molecule type" value="Genomic_DNA"/>
</dbReference>